<dbReference type="SUPFAM" id="SSF53335">
    <property type="entry name" value="S-adenosyl-L-methionine-dependent methyltransferases"/>
    <property type="match status" value="1"/>
</dbReference>
<evidence type="ECO:0000313" key="2">
    <source>
        <dbReference type="EMBL" id="KAG2490193.1"/>
    </source>
</evidence>
<proteinExistence type="predicted"/>
<comment type="caution">
    <text evidence="2">The sequence shown here is derived from an EMBL/GenBank/DDBJ whole genome shotgun (WGS) entry which is preliminary data.</text>
</comment>
<name>A0A835XW81_9CHLO</name>
<sequence length="315" mass="33635">MVPREHEGPFEAFAGSRLLLLDHTHNLHSVFRDDTTLSGGLWDVLATLPSLVPPGPIGMLGLAAGTVPRIIAAHYPCGPTVDLSPDSPAPLRSCGAHNCHSGRLHHGSGGASSPSFPGRYRGASSSSSSPASERYLVHGWELDPAVVAAGRAYLGMRQLEEAGKLVVHVGDALAPEARVPGGFSGIIVDLFAGGRLLPQLTKRSTWEALRSRLAPGPRPRLLANLGQAPPRVPGMRWHSEAYTTLRAYEALEAAFEGDVSLLTFQSNTLALTGPLPAPEEWPGSLPPGLRHLGREGCWERDVYPLQTYQVPLSLF</sequence>
<dbReference type="Gene3D" id="3.40.50.150">
    <property type="entry name" value="Vaccinia Virus protein VP39"/>
    <property type="match status" value="1"/>
</dbReference>
<dbReference type="EMBL" id="JAEHOE010000064">
    <property type="protein sequence ID" value="KAG2490193.1"/>
    <property type="molecule type" value="Genomic_DNA"/>
</dbReference>
<evidence type="ECO:0000313" key="3">
    <source>
        <dbReference type="Proteomes" id="UP000612055"/>
    </source>
</evidence>
<gene>
    <name evidence="2" type="ORF">HYH03_011320</name>
</gene>
<dbReference type="Proteomes" id="UP000612055">
    <property type="component" value="Unassembled WGS sequence"/>
</dbReference>
<keyword evidence="3" id="KW-1185">Reference proteome</keyword>
<protein>
    <submittedName>
        <fullName evidence="2">Uncharacterized protein</fullName>
    </submittedName>
</protein>
<evidence type="ECO:0000256" key="1">
    <source>
        <dbReference type="SAM" id="MobiDB-lite"/>
    </source>
</evidence>
<accession>A0A835XW81</accession>
<feature type="region of interest" description="Disordered" evidence="1">
    <location>
        <begin position="105"/>
        <end position="128"/>
    </location>
</feature>
<dbReference type="AlphaFoldDB" id="A0A835XW81"/>
<dbReference type="InterPro" id="IPR029063">
    <property type="entry name" value="SAM-dependent_MTases_sf"/>
</dbReference>
<organism evidence="2 3">
    <name type="scientific">Edaphochlamys debaryana</name>
    <dbReference type="NCBI Taxonomy" id="47281"/>
    <lineage>
        <taxon>Eukaryota</taxon>
        <taxon>Viridiplantae</taxon>
        <taxon>Chlorophyta</taxon>
        <taxon>core chlorophytes</taxon>
        <taxon>Chlorophyceae</taxon>
        <taxon>CS clade</taxon>
        <taxon>Chlamydomonadales</taxon>
        <taxon>Chlamydomonadales incertae sedis</taxon>
        <taxon>Edaphochlamys</taxon>
    </lineage>
</organism>
<feature type="compositionally biased region" description="Low complexity" evidence="1">
    <location>
        <begin position="111"/>
        <end position="128"/>
    </location>
</feature>
<dbReference type="OrthoDB" id="2016285at2759"/>
<reference evidence="2" key="1">
    <citation type="journal article" date="2020" name="bioRxiv">
        <title>Comparative genomics of Chlamydomonas.</title>
        <authorList>
            <person name="Craig R.J."/>
            <person name="Hasan A.R."/>
            <person name="Ness R.W."/>
            <person name="Keightley P.D."/>
        </authorList>
    </citation>
    <scope>NUCLEOTIDE SEQUENCE</scope>
    <source>
        <strain evidence="2">CCAP 11/70</strain>
    </source>
</reference>